<dbReference type="EMBL" id="MNCJ02000320">
    <property type="protein sequence ID" value="KAF5804515.1"/>
    <property type="molecule type" value="Genomic_DNA"/>
</dbReference>
<dbReference type="Proteomes" id="UP000215914">
    <property type="component" value="Unassembled WGS sequence"/>
</dbReference>
<protein>
    <submittedName>
        <fullName evidence="1">Uncharacterized protein</fullName>
    </submittedName>
</protein>
<comment type="caution">
    <text evidence="1">The sequence shown here is derived from an EMBL/GenBank/DDBJ whole genome shotgun (WGS) entry which is preliminary data.</text>
</comment>
<evidence type="ECO:0000313" key="2">
    <source>
        <dbReference type="Proteomes" id="UP000215914"/>
    </source>
</evidence>
<accession>A0A9K3NLW7</accession>
<reference evidence="1" key="1">
    <citation type="journal article" date="2017" name="Nature">
        <title>The sunflower genome provides insights into oil metabolism, flowering and Asterid evolution.</title>
        <authorList>
            <person name="Badouin H."/>
            <person name="Gouzy J."/>
            <person name="Grassa C.J."/>
            <person name="Murat F."/>
            <person name="Staton S.E."/>
            <person name="Cottret L."/>
            <person name="Lelandais-Briere C."/>
            <person name="Owens G.L."/>
            <person name="Carrere S."/>
            <person name="Mayjonade B."/>
            <person name="Legrand L."/>
            <person name="Gill N."/>
            <person name="Kane N.C."/>
            <person name="Bowers J.E."/>
            <person name="Hubner S."/>
            <person name="Bellec A."/>
            <person name="Berard A."/>
            <person name="Berges H."/>
            <person name="Blanchet N."/>
            <person name="Boniface M.C."/>
            <person name="Brunel D."/>
            <person name="Catrice O."/>
            <person name="Chaidir N."/>
            <person name="Claudel C."/>
            <person name="Donnadieu C."/>
            <person name="Faraut T."/>
            <person name="Fievet G."/>
            <person name="Helmstetter N."/>
            <person name="King M."/>
            <person name="Knapp S.J."/>
            <person name="Lai Z."/>
            <person name="Le Paslier M.C."/>
            <person name="Lippi Y."/>
            <person name="Lorenzon L."/>
            <person name="Mandel J.R."/>
            <person name="Marage G."/>
            <person name="Marchand G."/>
            <person name="Marquand E."/>
            <person name="Bret-Mestries E."/>
            <person name="Morien E."/>
            <person name="Nambeesan S."/>
            <person name="Nguyen T."/>
            <person name="Pegot-Espagnet P."/>
            <person name="Pouilly N."/>
            <person name="Raftis F."/>
            <person name="Sallet E."/>
            <person name="Schiex T."/>
            <person name="Thomas J."/>
            <person name="Vandecasteele C."/>
            <person name="Vares D."/>
            <person name="Vear F."/>
            <person name="Vautrin S."/>
            <person name="Crespi M."/>
            <person name="Mangin B."/>
            <person name="Burke J.M."/>
            <person name="Salse J."/>
            <person name="Munos S."/>
            <person name="Vincourt P."/>
            <person name="Rieseberg L.H."/>
            <person name="Langlade N.B."/>
        </authorList>
    </citation>
    <scope>NUCLEOTIDE SEQUENCE</scope>
    <source>
        <tissue evidence="1">Leaves</tissue>
    </source>
</reference>
<proteinExistence type="predicted"/>
<name>A0A9K3NLW7_HELAN</name>
<gene>
    <name evidence="1" type="ORF">HanXRQr2_Chr05g0197901</name>
</gene>
<dbReference type="AlphaFoldDB" id="A0A9K3NLW7"/>
<reference evidence="1" key="2">
    <citation type="submission" date="2020-06" db="EMBL/GenBank/DDBJ databases">
        <title>Helianthus annuus Genome sequencing and assembly Release 2.</title>
        <authorList>
            <person name="Gouzy J."/>
            <person name="Langlade N."/>
            <person name="Munos S."/>
        </authorList>
    </citation>
    <scope>NUCLEOTIDE SEQUENCE</scope>
    <source>
        <tissue evidence="1">Leaves</tissue>
    </source>
</reference>
<keyword evidence="2" id="KW-1185">Reference proteome</keyword>
<sequence>MLEVVVFVDGIWKVCSVACGPIQFPAFNGSCPINCSGNGKCLKNGICECVNGIHGFIA</sequence>
<evidence type="ECO:0000313" key="1">
    <source>
        <dbReference type="EMBL" id="KAF5804515.1"/>
    </source>
</evidence>
<organism evidence="1 2">
    <name type="scientific">Helianthus annuus</name>
    <name type="common">Common sunflower</name>
    <dbReference type="NCBI Taxonomy" id="4232"/>
    <lineage>
        <taxon>Eukaryota</taxon>
        <taxon>Viridiplantae</taxon>
        <taxon>Streptophyta</taxon>
        <taxon>Embryophyta</taxon>
        <taxon>Tracheophyta</taxon>
        <taxon>Spermatophyta</taxon>
        <taxon>Magnoliopsida</taxon>
        <taxon>eudicotyledons</taxon>
        <taxon>Gunneridae</taxon>
        <taxon>Pentapetalae</taxon>
        <taxon>asterids</taxon>
        <taxon>campanulids</taxon>
        <taxon>Asterales</taxon>
        <taxon>Asteraceae</taxon>
        <taxon>Asteroideae</taxon>
        <taxon>Heliantheae alliance</taxon>
        <taxon>Heliantheae</taxon>
        <taxon>Helianthus</taxon>
    </lineage>
</organism>
<dbReference type="Gramene" id="mRNA:HanXRQr2_Chr05g0197901">
    <property type="protein sequence ID" value="mRNA:HanXRQr2_Chr05g0197901"/>
    <property type="gene ID" value="HanXRQr2_Chr05g0197901"/>
</dbReference>